<evidence type="ECO:0000256" key="2">
    <source>
        <dbReference type="ARBA" id="ARBA00022723"/>
    </source>
</evidence>
<proteinExistence type="predicted"/>
<keyword evidence="3" id="KW-0378">Hydrolase</keyword>
<dbReference type="Pfam" id="PF00753">
    <property type="entry name" value="Lactamase_B"/>
    <property type="match status" value="1"/>
</dbReference>
<dbReference type="InterPro" id="IPR051453">
    <property type="entry name" value="MBL_Glyoxalase_II"/>
</dbReference>
<accession>A0A0S8FV13</accession>
<dbReference type="STRING" id="1703779.AMJ83_02175"/>
<evidence type="ECO:0000256" key="1">
    <source>
        <dbReference type="ARBA" id="ARBA00001947"/>
    </source>
</evidence>
<comment type="caution">
    <text evidence="6">The sequence shown here is derived from an EMBL/GenBank/DDBJ whole genome shotgun (WGS) entry which is preliminary data.</text>
</comment>
<dbReference type="PATRIC" id="fig|1703779.3.peg.1998"/>
<dbReference type="SUPFAM" id="SSF56281">
    <property type="entry name" value="Metallo-hydrolase/oxidoreductase"/>
    <property type="match status" value="1"/>
</dbReference>
<organism evidence="6 7">
    <name type="scientific">candidate division WOR_3 bacterium SM23_42</name>
    <dbReference type="NCBI Taxonomy" id="1703779"/>
    <lineage>
        <taxon>Bacteria</taxon>
        <taxon>Bacteria division WOR-3</taxon>
    </lineage>
</organism>
<dbReference type="GO" id="GO:0016787">
    <property type="term" value="F:hydrolase activity"/>
    <property type="evidence" value="ECO:0007669"/>
    <property type="project" value="UniProtKB-KW"/>
</dbReference>
<dbReference type="PANTHER" id="PTHR46233">
    <property type="entry name" value="HYDROXYACYLGLUTATHIONE HYDROLASE GLOC"/>
    <property type="match status" value="1"/>
</dbReference>
<dbReference type="PANTHER" id="PTHR46233:SF3">
    <property type="entry name" value="HYDROXYACYLGLUTATHIONE HYDROLASE GLOC"/>
    <property type="match status" value="1"/>
</dbReference>
<evidence type="ECO:0000313" key="7">
    <source>
        <dbReference type="Proteomes" id="UP000051373"/>
    </source>
</evidence>
<dbReference type="InterPro" id="IPR001279">
    <property type="entry name" value="Metallo-B-lactamas"/>
</dbReference>
<dbReference type="Gene3D" id="3.60.15.10">
    <property type="entry name" value="Ribonuclease Z/Hydroxyacylglutathione hydrolase-like"/>
    <property type="match status" value="1"/>
</dbReference>
<dbReference type="SMART" id="SM00849">
    <property type="entry name" value="Lactamase_B"/>
    <property type="match status" value="1"/>
</dbReference>
<comment type="cofactor">
    <cofactor evidence="1">
        <name>Zn(2+)</name>
        <dbReference type="ChEBI" id="CHEBI:29105"/>
    </cofactor>
</comment>
<gene>
    <name evidence="6" type="ORF">AMJ83_02175</name>
</gene>
<dbReference type="Proteomes" id="UP000051373">
    <property type="component" value="Unassembled WGS sequence"/>
</dbReference>
<evidence type="ECO:0000256" key="3">
    <source>
        <dbReference type="ARBA" id="ARBA00022801"/>
    </source>
</evidence>
<dbReference type="CDD" id="cd06262">
    <property type="entry name" value="metallo-hydrolase-like_MBL-fold"/>
    <property type="match status" value="1"/>
</dbReference>
<keyword evidence="2" id="KW-0479">Metal-binding</keyword>
<dbReference type="EMBL" id="LJUJ01000002">
    <property type="protein sequence ID" value="KPK64531.1"/>
    <property type="molecule type" value="Genomic_DNA"/>
</dbReference>
<feature type="domain" description="Metallo-beta-lactamase" evidence="5">
    <location>
        <begin position="14"/>
        <end position="231"/>
    </location>
</feature>
<dbReference type="InterPro" id="IPR036866">
    <property type="entry name" value="RibonucZ/Hydroxyglut_hydro"/>
</dbReference>
<sequence>MSILLRCLPVGYLPTNCYVLACEGTQEAIVIDPGTKEGEENRIIGTIEQLKLNLEFIVCTHGHPDHTAGNKKLKQITGADILIHERDAPLLTNPWLGAEESPAFKVPHRCPICGKQEMVRLDIDGEKARTISGCGVVVWEAEISPPADKVLSDGDRISFGQTELKVIHTPGHTAGGISLYSADERMVFTGDTLSSGSHGRTDLARGSEEDMKLSLRKLMQLPTETVVYPGHGDSTTIGKERMDNPYVQLL</sequence>
<evidence type="ECO:0000313" key="6">
    <source>
        <dbReference type="EMBL" id="KPK64531.1"/>
    </source>
</evidence>
<protein>
    <recommendedName>
        <fullName evidence="5">Metallo-beta-lactamase domain-containing protein</fullName>
    </recommendedName>
</protein>
<dbReference type="GO" id="GO:0046872">
    <property type="term" value="F:metal ion binding"/>
    <property type="evidence" value="ECO:0007669"/>
    <property type="project" value="UniProtKB-KW"/>
</dbReference>
<evidence type="ECO:0000256" key="4">
    <source>
        <dbReference type="ARBA" id="ARBA00022833"/>
    </source>
</evidence>
<reference evidence="6 7" key="1">
    <citation type="journal article" date="2015" name="Microbiome">
        <title>Genomic resolution of linkages in carbon, nitrogen, and sulfur cycling among widespread estuary sediment bacteria.</title>
        <authorList>
            <person name="Baker B.J."/>
            <person name="Lazar C.S."/>
            <person name="Teske A.P."/>
            <person name="Dick G.J."/>
        </authorList>
    </citation>
    <scope>NUCLEOTIDE SEQUENCE [LARGE SCALE GENOMIC DNA]</scope>
    <source>
        <strain evidence="6">SM23_42</strain>
    </source>
</reference>
<evidence type="ECO:0000259" key="5">
    <source>
        <dbReference type="SMART" id="SM00849"/>
    </source>
</evidence>
<keyword evidence="4" id="KW-0862">Zinc</keyword>
<name>A0A0S8FV13_UNCW3</name>
<dbReference type="AlphaFoldDB" id="A0A0S8FV13"/>